<dbReference type="AlphaFoldDB" id="A0A194Q3H8"/>
<dbReference type="Pfam" id="PF13949">
    <property type="entry name" value="ALIX_LYPXL_bnd"/>
    <property type="match status" value="1"/>
</dbReference>
<dbReference type="InterPro" id="IPR004328">
    <property type="entry name" value="BRO1_dom"/>
</dbReference>
<keyword evidence="5" id="KW-1185">Reference proteome</keyword>
<keyword evidence="1" id="KW-0175">Coiled coil</keyword>
<proteinExistence type="predicted"/>
<dbReference type="GO" id="GO:0000281">
    <property type="term" value="P:mitotic cytokinesis"/>
    <property type="evidence" value="ECO:0007669"/>
    <property type="project" value="TreeGrafter"/>
</dbReference>
<evidence type="ECO:0000256" key="2">
    <source>
        <dbReference type="SAM" id="MobiDB-lite"/>
    </source>
</evidence>
<dbReference type="CDD" id="cd09240">
    <property type="entry name" value="BRO1_Alix"/>
    <property type="match status" value="1"/>
</dbReference>
<dbReference type="Gene3D" id="1.25.40.280">
    <property type="entry name" value="alix/aip1 like domains"/>
    <property type="match status" value="1"/>
</dbReference>
<dbReference type="EMBL" id="KQ459579">
    <property type="protein sequence ID" value="KPI99564.1"/>
    <property type="molecule type" value="Genomic_DNA"/>
</dbReference>
<dbReference type="PANTHER" id="PTHR23030:SF39">
    <property type="entry name" value="PROGRAMMED CELL DEATH 6-INTERACTING PROTEIN"/>
    <property type="match status" value="1"/>
</dbReference>
<dbReference type="PANTHER" id="PTHR23030">
    <property type="entry name" value="PCD6 INTERACTING PROTEIN-RELATED"/>
    <property type="match status" value="1"/>
</dbReference>
<dbReference type="GO" id="GO:0005768">
    <property type="term" value="C:endosome"/>
    <property type="evidence" value="ECO:0007669"/>
    <property type="project" value="TreeGrafter"/>
</dbReference>
<reference evidence="4 5" key="1">
    <citation type="journal article" date="2015" name="Nat. Commun.">
        <title>Outbred genome sequencing and CRISPR/Cas9 gene editing in butterflies.</title>
        <authorList>
            <person name="Li X."/>
            <person name="Fan D."/>
            <person name="Zhang W."/>
            <person name="Liu G."/>
            <person name="Zhang L."/>
            <person name="Zhao L."/>
            <person name="Fang X."/>
            <person name="Chen L."/>
            <person name="Dong Y."/>
            <person name="Chen Y."/>
            <person name="Ding Y."/>
            <person name="Zhao R."/>
            <person name="Feng M."/>
            <person name="Zhu Y."/>
            <person name="Feng Y."/>
            <person name="Jiang X."/>
            <person name="Zhu D."/>
            <person name="Xiang H."/>
            <person name="Feng X."/>
            <person name="Li S."/>
            <person name="Wang J."/>
            <person name="Zhang G."/>
            <person name="Kronforst M.R."/>
            <person name="Wang W."/>
        </authorList>
    </citation>
    <scope>NUCLEOTIDE SEQUENCE [LARGE SCALE GENOMIC DNA]</scope>
    <source>
        <strain evidence="4">Ya'a_city_454_Px</strain>
        <tissue evidence="4">Whole body</tissue>
    </source>
</reference>
<organism evidence="4 5">
    <name type="scientific">Papilio xuthus</name>
    <name type="common">Asian swallowtail butterfly</name>
    <dbReference type="NCBI Taxonomy" id="66420"/>
    <lineage>
        <taxon>Eukaryota</taxon>
        <taxon>Metazoa</taxon>
        <taxon>Ecdysozoa</taxon>
        <taxon>Arthropoda</taxon>
        <taxon>Hexapoda</taxon>
        <taxon>Insecta</taxon>
        <taxon>Pterygota</taxon>
        <taxon>Neoptera</taxon>
        <taxon>Endopterygota</taxon>
        <taxon>Lepidoptera</taxon>
        <taxon>Glossata</taxon>
        <taxon>Ditrysia</taxon>
        <taxon>Papilionoidea</taxon>
        <taxon>Papilionidae</taxon>
        <taxon>Papilioninae</taxon>
        <taxon>Papilio</taxon>
    </lineage>
</organism>
<accession>A0A194Q3H8</accession>
<feature type="domain" description="BRO1" evidence="3">
    <location>
        <begin position="3"/>
        <end position="449"/>
    </location>
</feature>
<gene>
    <name evidence="4" type="ORF">RR46_03929</name>
</gene>
<dbReference type="InterPro" id="IPR025304">
    <property type="entry name" value="ALIX_V_dom"/>
</dbReference>
<dbReference type="Proteomes" id="UP000053268">
    <property type="component" value="Unassembled WGS sequence"/>
</dbReference>
<evidence type="ECO:0000259" key="3">
    <source>
        <dbReference type="PROSITE" id="PS51180"/>
    </source>
</evidence>
<evidence type="ECO:0000256" key="1">
    <source>
        <dbReference type="SAM" id="Coils"/>
    </source>
</evidence>
<name>A0A194Q3H8_PAPXU</name>
<dbReference type="PROSITE" id="PS51180">
    <property type="entry name" value="BRO1"/>
    <property type="match status" value="1"/>
</dbReference>
<sequence length="635" mass="69351">MADLLAVPLKKSSDVDIVKPLKNLIQSTYNTGDNNEDYSDAIEELARLRANAIWKVFEKSSLEVIYSYYDQLTSLATKVPPQELQIPFKWKDAFDKGSIFGGRMSLTVASLAYERVCVLFNVAALQSSLAAQQPLDTEDSLKLAAKLLQQAAGIFSYLKGNVLTAVHQEPTPDLSPDALHALAQLMLAQAQEVIAYKCIRDEMKEGMVSKVCAQCEELYAEAQRALQRDHLRALWDRDWIPHVQAKQAIFRGLSQFYQSAVCRERQAVGEEIARLQIAAELLQGAGAGPGAAGADVVREAGVRAARQLAAARRDNDFIYHERVPEPRSLEAVPRAPIAKPLPPPEHFSQPFKGTPRLARASHAPRTRLARASHAPRTRLARASHAPRTRLARASHASRTRLARASRGRKNLFARLVPLAVHQALQASGARRADLVNAEISKLREATQLLNSILASLNLPACLEGAGAAGALPDSIREKAAAVRAAGGLPALQALMAELPDLLQRNKDILDEAERMLREEREADEALRAQFGARWTRSESGALTEAFRANAAKYAQIIDNAVRADAIVQQKFLQHKESIALLSGSEGELRAGVPEAPEAAEARAGPASDADHLRRLRALMETVSGRTRGLGFDRSS</sequence>
<dbReference type="Pfam" id="PF03097">
    <property type="entry name" value="BRO1"/>
    <property type="match status" value="1"/>
</dbReference>
<evidence type="ECO:0000313" key="4">
    <source>
        <dbReference type="EMBL" id="KPI99564.1"/>
    </source>
</evidence>
<feature type="coiled-coil region" evidence="1">
    <location>
        <begin position="491"/>
        <end position="529"/>
    </location>
</feature>
<feature type="region of interest" description="Disordered" evidence="2">
    <location>
        <begin position="362"/>
        <end position="403"/>
    </location>
</feature>
<dbReference type="InterPro" id="IPR038499">
    <property type="entry name" value="BRO1_sf"/>
</dbReference>
<dbReference type="FunFam" id="1.25.40.280:FF:000001">
    <property type="entry name" value="programmed cell death 6-interacting protein-like isoform X1"/>
    <property type="match status" value="1"/>
</dbReference>
<dbReference type="SMART" id="SM01041">
    <property type="entry name" value="BRO1"/>
    <property type="match status" value="1"/>
</dbReference>
<protein>
    <submittedName>
        <fullName evidence="4">Programmed cell death 6-interacting protein</fullName>
    </submittedName>
</protein>
<dbReference type="STRING" id="66420.A0A194Q3H8"/>
<dbReference type="Gene3D" id="1.20.140.50">
    <property type="entry name" value="alix/aip1 like domains"/>
    <property type="match status" value="1"/>
</dbReference>
<evidence type="ECO:0000313" key="5">
    <source>
        <dbReference type="Proteomes" id="UP000053268"/>
    </source>
</evidence>